<dbReference type="EMBL" id="PXXO01000011">
    <property type="protein sequence ID" value="PSJ04573.1"/>
    <property type="molecule type" value="Genomic_DNA"/>
</dbReference>
<dbReference type="Proteomes" id="UP000243002">
    <property type="component" value="Unassembled WGS sequence"/>
</dbReference>
<comment type="caution">
    <text evidence="2">The sequence shown here is derived from an EMBL/GenBank/DDBJ whole genome shotgun (WGS) entry which is preliminary data.</text>
</comment>
<evidence type="ECO:0008006" key="4">
    <source>
        <dbReference type="Google" id="ProtNLM"/>
    </source>
</evidence>
<evidence type="ECO:0000313" key="2">
    <source>
        <dbReference type="EMBL" id="PSJ04573.1"/>
    </source>
</evidence>
<evidence type="ECO:0000256" key="1">
    <source>
        <dbReference type="SAM" id="Phobius"/>
    </source>
</evidence>
<name>A0A2P7MTL9_9CYAN</name>
<dbReference type="InterPro" id="IPR009937">
    <property type="entry name" value="Phage_holin_3_6"/>
</dbReference>
<keyword evidence="1" id="KW-0472">Membrane</keyword>
<feature type="transmembrane region" description="Helical" evidence="1">
    <location>
        <begin position="48"/>
        <end position="72"/>
    </location>
</feature>
<accession>A0A2P7MTL9</accession>
<organism evidence="2 3">
    <name type="scientific">Cyanobium usitatum str. Tous</name>
    <dbReference type="NCBI Taxonomy" id="2116684"/>
    <lineage>
        <taxon>Bacteria</taxon>
        <taxon>Bacillati</taxon>
        <taxon>Cyanobacteriota</taxon>
        <taxon>Cyanophyceae</taxon>
        <taxon>Synechococcales</taxon>
        <taxon>Prochlorococcaceae</taxon>
        <taxon>Cyanobium</taxon>
    </lineage>
</organism>
<keyword evidence="1" id="KW-1133">Transmembrane helix</keyword>
<dbReference type="Pfam" id="PF07332">
    <property type="entry name" value="Phage_holin_3_6"/>
    <property type="match status" value="1"/>
</dbReference>
<evidence type="ECO:0000313" key="3">
    <source>
        <dbReference type="Proteomes" id="UP000243002"/>
    </source>
</evidence>
<protein>
    <recommendedName>
        <fullName evidence="4">Phage holin family protein</fullName>
    </recommendedName>
</protein>
<dbReference type="AlphaFoldDB" id="A0A2P7MTL9"/>
<sequence length="128" mass="13352">MTDPNSPGPARVAAGRVGALMTSVMDLHVRIALQEVDREKRRLISGGLLLSGGLALLLLALIGAELALLLWLHDAQGLSWIQAALVVAALDLVLAGVFVRVGGQLLKGPYLPQTTAGLSKTTKALLGR</sequence>
<proteinExistence type="predicted"/>
<gene>
    <name evidence="2" type="ORF">C7K55_10145</name>
</gene>
<keyword evidence="3" id="KW-1185">Reference proteome</keyword>
<keyword evidence="1" id="KW-0812">Transmembrane</keyword>
<dbReference type="RefSeq" id="WP_106632605.1">
    <property type="nucleotide sequence ID" value="NZ_PXXO01000011.1"/>
</dbReference>
<feature type="transmembrane region" description="Helical" evidence="1">
    <location>
        <begin position="78"/>
        <end position="99"/>
    </location>
</feature>
<reference evidence="2 3" key="1">
    <citation type="journal article" date="2018" name="Environ. Microbiol.">
        <title>Ecological and genomic features of two widespread freshwater picocyanobacteria.</title>
        <authorList>
            <person name="Cabello-Yeves P.J."/>
            <person name="Picazo A."/>
            <person name="Camacho A."/>
            <person name="Callieri C."/>
            <person name="Rosselli R."/>
            <person name="Roda-Garcia J.J."/>
            <person name="Coutinho F.H."/>
            <person name="Rodriguez-Valera F."/>
        </authorList>
    </citation>
    <scope>NUCLEOTIDE SEQUENCE [LARGE SCALE GENOMIC DNA]</scope>
    <source>
        <strain evidence="2 3">Tous</strain>
    </source>
</reference>